<dbReference type="PANTHER" id="PTHR43272:SF33">
    <property type="entry name" value="AMP-BINDING DOMAIN-CONTAINING PROTEIN-RELATED"/>
    <property type="match status" value="1"/>
</dbReference>
<gene>
    <name evidence="5" type="ORF">Dace_3185</name>
</gene>
<evidence type="ECO:0000256" key="2">
    <source>
        <dbReference type="ARBA" id="ARBA00022840"/>
    </source>
</evidence>
<name>Q1K3Y4_DESA6</name>
<keyword evidence="5" id="KW-0436">Ligase</keyword>
<evidence type="ECO:0000256" key="1">
    <source>
        <dbReference type="ARBA" id="ARBA00022741"/>
    </source>
</evidence>
<evidence type="ECO:0000259" key="4">
    <source>
        <dbReference type="Pfam" id="PF00501"/>
    </source>
</evidence>
<keyword evidence="6" id="KW-1185">Reference proteome</keyword>
<protein>
    <submittedName>
        <fullName evidence="5">AMP-dependent synthetase and ligase</fullName>
    </submittedName>
</protein>
<reference evidence="5" key="1">
    <citation type="submission" date="2006-05" db="EMBL/GenBank/DDBJ databases">
        <title>Annotation of the draft genome assembly of Desulfuromonas acetoxidans DSM 684.</title>
        <authorList>
            <consortium name="US DOE Joint Genome Institute (JGI-ORNL)"/>
            <person name="Larimer F."/>
            <person name="Land M."/>
            <person name="Hauser L."/>
        </authorList>
    </citation>
    <scope>NUCLEOTIDE SEQUENCE [LARGE SCALE GENOMIC DNA]</scope>
    <source>
        <strain evidence="5">DSM 684</strain>
    </source>
</reference>
<dbReference type="SUPFAM" id="SSF56801">
    <property type="entry name" value="Acetyl-CoA synthetase-like"/>
    <property type="match status" value="1"/>
</dbReference>
<dbReference type="InterPro" id="IPR042099">
    <property type="entry name" value="ANL_N_sf"/>
</dbReference>
<evidence type="ECO:0000256" key="3">
    <source>
        <dbReference type="ARBA" id="ARBA00024484"/>
    </source>
</evidence>
<sequence>MVTTDCNMLIDQVETVCGLLSRRVECSGAERCLFFKEERQWRGLTWDEFNDLLDKMMAYLHQAGCRPGDRIGIMAKTSLLWDLCHYAILKLGGVVVGLDPHDTAENVVHIIGQAKIRGVFVDSDALEEKMAAHDGALFFILQGEYCYADGLRISGQERSAQGDIPLAKVAKDSPATIIFTSGTTGTSKGIVYSHTQVIQACRAILSRYHDVASDAHLPCWLPLSNLFQRMLNFAGISVGAKLFYVANPMEIVQQLPEINPDVLIGVPRFYEKVHEGVMQTMNRQPWPVRKLFAVCLYLRRANAVQETSSGPGSWKQKLADLLVLKRVRQRIFGTRLLYVISGSAPMPLWLLRWYQSLGVLVLEAYGISENIIPIACNSLDGYRFGTVGKVLQENTVHVAEDGEIFVKGPGVFEGYLTGDAQDKLTLDGFLKTGDEGSLDAEGFVTLQGRKSDFFKTSTGKRVSPMALEAALLQLDAFEHVLVIGEGRKVPIILATLAQESGKGLAEVESHVVRAKINALAKEMFPSGLRPAAAVLLPHSFTLAGGELTANLKLRRKVISEKYAQLIDDVYQRISAKDLPVEDIYILEDSQGGIVRL</sequence>
<dbReference type="Proteomes" id="UP000005695">
    <property type="component" value="Unassembled WGS sequence"/>
</dbReference>
<evidence type="ECO:0000313" key="6">
    <source>
        <dbReference type="Proteomes" id="UP000005695"/>
    </source>
</evidence>
<keyword evidence="1" id="KW-0547">Nucleotide-binding</keyword>
<dbReference type="InterPro" id="IPR000873">
    <property type="entry name" value="AMP-dep_synth/lig_dom"/>
</dbReference>
<dbReference type="EMBL" id="AAEW02000001">
    <property type="protein sequence ID" value="EAT17319.1"/>
    <property type="molecule type" value="Genomic_DNA"/>
</dbReference>
<dbReference type="Pfam" id="PF00501">
    <property type="entry name" value="AMP-binding"/>
    <property type="match status" value="1"/>
</dbReference>
<comment type="catalytic activity">
    <reaction evidence="3">
        <text>a long-chain fatty acid + ATP + CoA = a long-chain fatty acyl-CoA + AMP + diphosphate</text>
        <dbReference type="Rhea" id="RHEA:15421"/>
        <dbReference type="ChEBI" id="CHEBI:30616"/>
        <dbReference type="ChEBI" id="CHEBI:33019"/>
        <dbReference type="ChEBI" id="CHEBI:57287"/>
        <dbReference type="ChEBI" id="CHEBI:57560"/>
        <dbReference type="ChEBI" id="CHEBI:83139"/>
        <dbReference type="ChEBI" id="CHEBI:456215"/>
        <dbReference type="EC" id="6.2.1.3"/>
    </reaction>
    <physiologicalReaction direction="left-to-right" evidence="3">
        <dbReference type="Rhea" id="RHEA:15422"/>
    </physiologicalReaction>
</comment>
<dbReference type="Pfam" id="PF23562">
    <property type="entry name" value="AMP-binding_C_3"/>
    <property type="match status" value="1"/>
</dbReference>
<accession>Q1K3Y4</accession>
<dbReference type="PROSITE" id="PS00455">
    <property type="entry name" value="AMP_BINDING"/>
    <property type="match status" value="1"/>
</dbReference>
<keyword evidence="2" id="KW-0067">ATP-binding</keyword>
<dbReference type="Gene3D" id="3.40.50.12780">
    <property type="entry name" value="N-terminal domain of ligase-like"/>
    <property type="match status" value="1"/>
</dbReference>
<evidence type="ECO:0000313" key="5">
    <source>
        <dbReference type="EMBL" id="EAT17319.1"/>
    </source>
</evidence>
<dbReference type="GO" id="GO:0005524">
    <property type="term" value="F:ATP binding"/>
    <property type="evidence" value="ECO:0007669"/>
    <property type="project" value="UniProtKB-KW"/>
</dbReference>
<feature type="domain" description="AMP-dependent synthetase/ligase" evidence="4">
    <location>
        <begin position="30"/>
        <end position="416"/>
    </location>
</feature>
<dbReference type="GO" id="GO:0004467">
    <property type="term" value="F:long-chain fatty acid-CoA ligase activity"/>
    <property type="evidence" value="ECO:0007669"/>
    <property type="project" value="UniProtKB-EC"/>
</dbReference>
<dbReference type="GO" id="GO:0016020">
    <property type="term" value="C:membrane"/>
    <property type="evidence" value="ECO:0007669"/>
    <property type="project" value="TreeGrafter"/>
</dbReference>
<dbReference type="PANTHER" id="PTHR43272">
    <property type="entry name" value="LONG-CHAIN-FATTY-ACID--COA LIGASE"/>
    <property type="match status" value="1"/>
</dbReference>
<comment type="caution">
    <text evidence="5">The sequence shown here is derived from an EMBL/GenBank/DDBJ whole genome shotgun (WGS) entry which is preliminary data.</text>
</comment>
<organism evidence="5 6">
    <name type="scientific">Desulfuromonas acetoxidans (strain DSM 684 / 11070)</name>
    <dbReference type="NCBI Taxonomy" id="281689"/>
    <lineage>
        <taxon>Bacteria</taxon>
        <taxon>Pseudomonadati</taxon>
        <taxon>Thermodesulfobacteriota</taxon>
        <taxon>Desulfuromonadia</taxon>
        <taxon>Desulfuromonadales</taxon>
        <taxon>Desulfuromonadaceae</taxon>
        <taxon>Desulfuromonas</taxon>
    </lineage>
</organism>
<dbReference type="InterPro" id="IPR020845">
    <property type="entry name" value="AMP-binding_CS"/>
</dbReference>
<dbReference type="Gene3D" id="3.30.300.30">
    <property type="match status" value="1"/>
</dbReference>
<reference evidence="5" key="2">
    <citation type="submission" date="2006-05" db="EMBL/GenBank/DDBJ databases">
        <title>Sequencing of the draft genome and assembly of Desulfuromonas acetoxidans DSM 684.</title>
        <authorList>
            <consortium name="US DOE Joint Genome Institute (JGI-PGF)"/>
            <person name="Copeland A."/>
            <person name="Lucas S."/>
            <person name="Lapidus A."/>
            <person name="Barry K."/>
            <person name="Detter J.C."/>
            <person name="Glavina del Rio T."/>
            <person name="Hammon N."/>
            <person name="Israni S."/>
            <person name="Dalin E."/>
            <person name="Tice H."/>
            <person name="Bruce D."/>
            <person name="Pitluck S."/>
            <person name="Richardson P."/>
        </authorList>
    </citation>
    <scope>NUCLEOTIDE SEQUENCE [LARGE SCALE GENOMIC DNA]</scope>
    <source>
        <strain evidence="5">DSM 684</strain>
    </source>
</reference>
<dbReference type="InterPro" id="IPR045851">
    <property type="entry name" value="AMP-bd_C_sf"/>
</dbReference>
<proteinExistence type="predicted"/>
<dbReference type="AlphaFoldDB" id="Q1K3Y4"/>